<organism evidence="1 2">
    <name type="scientific">Hermanssonia centrifuga</name>
    <dbReference type="NCBI Taxonomy" id="98765"/>
    <lineage>
        <taxon>Eukaryota</taxon>
        <taxon>Fungi</taxon>
        <taxon>Dikarya</taxon>
        <taxon>Basidiomycota</taxon>
        <taxon>Agaricomycotina</taxon>
        <taxon>Agaricomycetes</taxon>
        <taxon>Polyporales</taxon>
        <taxon>Meruliaceae</taxon>
        <taxon>Hermanssonia</taxon>
    </lineage>
</organism>
<evidence type="ECO:0000313" key="2">
    <source>
        <dbReference type="Proteomes" id="UP000186601"/>
    </source>
</evidence>
<dbReference type="EMBL" id="MLYV02001036">
    <property type="protein sequence ID" value="PSR74000.1"/>
    <property type="molecule type" value="Genomic_DNA"/>
</dbReference>
<dbReference type="Proteomes" id="UP000186601">
    <property type="component" value="Unassembled WGS sequence"/>
</dbReference>
<gene>
    <name evidence="1" type="ORF">PHLCEN_2v10184</name>
</gene>
<evidence type="ECO:0000313" key="1">
    <source>
        <dbReference type="EMBL" id="PSR74000.1"/>
    </source>
</evidence>
<keyword evidence="2" id="KW-1185">Reference proteome</keyword>
<reference evidence="1 2" key="1">
    <citation type="submission" date="2018-02" db="EMBL/GenBank/DDBJ databases">
        <title>Genome sequence of the basidiomycete white-rot fungus Phlebia centrifuga.</title>
        <authorList>
            <person name="Granchi Z."/>
            <person name="Peng M."/>
            <person name="de Vries R.P."/>
            <person name="Hilden K."/>
            <person name="Makela M.R."/>
            <person name="Grigoriev I."/>
            <person name="Riley R."/>
        </authorList>
    </citation>
    <scope>NUCLEOTIDE SEQUENCE [LARGE SCALE GENOMIC DNA]</scope>
    <source>
        <strain evidence="1 2">FBCC195</strain>
    </source>
</reference>
<name>A0A2R6NNJ1_9APHY</name>
<protein>
    <submittedName>
        <fullName evidence="1">Uncharacterized protein</fullName>
    </submittedName>
</protein>
<sequence>MKSLKLEMQGSWEAAFAVSMSNQRFWKYTELGYAEMVKKLHSVTYSLSNSLKDRHGSVVQVLDRM</sequence>
<comment type="caution">
    <text evidence="1">The sequence shown here is derived from an EMBL/GenBank/DDBJ whole genome shotgun (WGS) entry which is preliminary data.</text>
</comment>
<dbReference type="AlphaFoldDB" id="A0A2R6NNJ1"/>
<proteinExistence type="predicted"/>
<accession>A0A2R6NNJ1</accession>